<comment type="pathway">
    <text evidence="2 9">Amino-acid biosynthesis; L-histidine biosynthesis; L-histidine from 5-phospho-alpha-D-ribose 1-diphosphate: step 1/9.</text>
</comment>
<feature type="binding site" evidence="10">
    <location>
        <begin position="81"/>
        <end position="83"/>
    </location>
    <ligand>
        <name>L-histidine</name>
        <dbReference type="ChEBI" id="CHEBI:57595"/>
    </ligand>
</feature>
<gene>
    <name evidence="9 12" type="primary">hisZ</name>
    <name evidence="13" type="ORF">D0U04_02145</name>
    <name evidence="12" type="ORF">DJ93_3874</name>
</gene>
<keyword evidence="5 9" id="KW-0963">Cytoplasm</keyword>
<evidence type="ECO:0000256" key="4">
    <source>
        <dbReference type="ARBA" id="ARBA00020397"/>
    </source>
</evidence>
<dbReference type="InterPro" id="IPR004517">
    <property type="entry name" value="HisZ"/>
</dbReference>
<dbReference type="EMBL" id="JMQC01000008">
    <property type="protein sequence ID" value="KFN01101.1"/>
    <property type="molecule type" value="Genomic_DNA"/>
</dbReference>
<dbReference type="HAMAP" id="MF_00125">
    <property type="entry name" value="HisZ"/>
    <property type="match status" value="1"/>
</dbReference>
<feature type="binding site" evidence="10">
    <location>
        <begin position="274"/>
        <end position="275"/>
    </location>
    <ligand>
        <name>L-histidine</name>
        <dbReference type="ChEBI" id="CHEBI:57595"/>
    </ligand>
</feature>
<dbReference type="Proteomes" id="UP000264294">
    <property type="component" value="Unassembled WGS sequence"/>
</dbReference>
<dbReference type="GO" id="GO:0004821">
    <property type="term" value="F:histidine-tRNA ligase activity"/>
    <property type="evidence" value="ECO:0007669"/>
    <property type="project" value="TreeGrafter"/>
</dbReference>
<dbReference type="InterPro" id="IPR004516">
    <property type="entry name" value="HisRS/HisZ"/>
</dbReference>
<accession>A0A090Z9X4</accession>
<dbReference type="SUPFAM" id="SSF55681">
    <property type="entry name" value="Class II aaRS and biotin synthetases"/>
    <property type="match status" value="1"/>
</dbReference>
<evidence type="ECO:0000313" key="13">
    <source>
        <dbReference type="EMBL" id="RFT68272.1"/>
    </source>
</evidence>
<dbReference type="STRING" id="1405.B7492_07710"/>
<comment type="caution">
    <text evidence="12">The sequence shown here is derived from an EMBL/GenBank/DDBJ whole genome shotgun (WGS) entry which is preliminary data.</text>
</comment>
<dbReference type="PIRSF" id="PIRSF001549">
    <property type="entry name" value="His-tRNA_synth"/>
    <property type="match status" value="1"/>
</dbReference>
<dbReference type="Gene3D" id="3.30.930.10">
    <property type="entry name" value="Bira Bifunctional Protein, Domain 2"/>
    <property type="match status" value="1"/>
</dbReference>
<dbReference type="PATRIC" id="fig|1405.8.peg.3982"/>
<comment type="subunit">
    <text evidence="9">Heteromultimer composed of HisG and HisZ subunits.</text>
</comment>
<dbReference type="GO" id="GO:0016757">
    <property type="term" value="F:glycosyltransferase activity"/>
    <property type="evidence" value="ECO:0007669"/>
    <property type="project" value="UniProtKB-KW"/>
</dbReference>
<dbReference type="GO" id="GO:0006427">
    <property type="term" value="P:histidyl-tRNA aminoacylation"/>
    <property type="evidence" value="ECO:0007669"/>
    <property type="project" value="TreeGrafter"/>
</dbReference>
<comment type="similarity">
    <text evidence="3 9">Belongs to the class-II aminoacyl-tRNA synthetase family. HisZ subfamily.</text>
</comment>
<protein>
    <recommendedName>
        <fullName evidence="4 9">ATP phosphoribosyltransferase regulatory subunit</fullName>
    </recommendedName>
</protein>
<reference evidence="13 15" key="2">
    <citation type="submission" date="2018-08" db="EMBL/GenBank/DDBJ databases">
        <title>Bacillus clarus sp. nov. strain PS00077A.</title>
        <authorList>
            <person name="Mendez Acevedo M."/>
            <person name="Carroll L."/>
            <person name="Mukherjee M."/>
            <person name="Wiedmann M."/>
            <person name="Kovac J."/>
        </authorList>
    </citation>
    <scope>NUCLEOTIDE SEQUENCE [LARGE SCALE GENOMIC DNA]</scope>
    <source>
        <strain evidence="13 15">PS00077A</strain>
    </source>
</reference>
<evidence type="ECO:0000256" key="8">
    <source>
        <dbReference type="ARBA" id="ARBA00025246"/>
    </source>
</evidence>
<dbReference type="InterPro" id="IPR006195">
    <property type="entry name" value="aa-tRNA-synth_II"/>
</dbReference>
<evidence type="ECO:0000256" key="9">
    <source>
        <dbReference type="HAMAP-Rule" id="MF_00125"/>
    </source>
</evidence>
<keyword evidence="12" id="KW-0808">Transferase</keyword>
<keyword evidence="7 9" id="KW-0368">Histidine biosynthesis</keyword>
<sequence length="420" mass="48923">MTKWKRANPNGTRDYLFEECTLIEEVEQKLRRTFLERGYEEIRTPTIEFYDVFAFQNRPIDEEKMYKFFDEKGRIIVLRPDMTIPLARVIGTRGGAAPLKVTYSGNVFRANDSLSGKYNEMIQTGIEIIGIDNIRAEIECVISLIQALQKLKVQSYTIEIGQVQLYKCIVKKLSIYGEEERLLRAYIESKNYAALSRFIEEKKLDRLDETVRLLEKLPRLFGNLEVIEEAEKLASSSEMKKAITRVKEMYETIEKLGYGSYISIDLGMIQHLDYYTGVIFKGYIYEIGEEIVSGGRYDELISNFGEVTPAVGLAVHVNQIVKALQEQKEPYKRKQVDIMIHYELNRLAEAERLRNWLQKDGKKVELSLFSNLQDTFQFARKNQIVTVVEAKNESLVEYVWKEKWVVRKEGETSCVIFKLR</sequence>
<keyword evidence="6 9" id="KW-0028">Amino-acid biosynthesis</keyword>
<dbReference type="GO" id="GO:0140096">
    <property type="term" value="F:catalytic activity, acting on a protein"/>
    <property type="evidence" value="ECO:0007669"/>
    <property type="project" value="UniProtKB-ARBA"/>
</dbReference>
<dbReference type="PROSITE" id="PS50862">
    <property type="entry name" value="AA_TRNA_LIGASE_II"/>
    <property type="match status" value="1"/>
</dbReference>
<dbReference type="PANTHER" id="PTHR43707">
    <property type="entry name" value="HISTIDYL-TRNA SYNTHETASE"/>
    <property type="match status" value="1"/>
</dbReference>
<evidence type="ECO:0000256" key="10">
    <source>
        <dbReference type="PIRSR" id="PIRSR001549-1"/>
    </source>
</evidence>
<dbReference type="NCBIfam" id="TIGR00443">
    <property type="entry name" value="hisZ_biosyn_reg"/>
    <property type="match status" value="1"/>
</dbReference>
<comment type="subcellular location">
    <subcellularLocation>
        <location evidence="1 9">Cytoplasm</location>
    </subcellularLocation>
</comment>
<keyword evidence="12" id="KW-0328">Glycosyltransferase</keyword>
<organism evidence="12 14">
    <name type="scientific">Bacillus clarus</name>
    <dbReference type="NCBI Taxonomy" id="2338372"/>
    <lineage>
        <taxon>Bacteria</taxon>
        <taxon>Bacillati</taxon>
        <taxon>Bacillota</taxon>
        <taxon>Bacilli</taxon>
        <taxon>Bacillales</taxon>
        <taxon>Bacillaceae</taxon>
        <taxon>Bacillus</taxon>
        <taxon>Bacillus cereus group</taxon>
    </lineage>
</organism>
<dbReference type="UniPathway" id="UPA00031">
    <property type="reaction ID" value="UER00006"/>
</dbReference>
<feature type="binding site" evidence="10">
    <location>
        <position position="109"/>
    </location>
    <ligand>
        <name>L-histidine</name>
        <dbReference type="ChEBI" id="CHEBI:57595"/>
    </ligand>
</feature>
<dbReference type="GO" id="GO:0000105">
    <property type="term" value="P:L-histidine biosynthetic process"/>
    <property type="evidence" value="ECO:0007669"/>
    <property type="project" value="UniProtKB-UniRule"/>
</dbReference>
<dbReference type="InterPro" id="IPR045864">
    <property type="entry name" value="aa-tRNA-synth_II/BPL/LPL"/>
</dbReference>
<comment type="function">
    <text evidence="8 9">Required for the first step of histidine biosynthesis. May allow the feedback regulation of ATP phosphoribosyltransferase activity by histidine.</text>
</comment>
<evidence type="ECO:0000256" key="7">
    <source>
        <dbReference type="ARBA" id="ARBA00023102"/>
    </source>
</evidence>
<keyword evidence="15" id="KW-1185">Reference proteome</keyword>
<evidence type="ECO:0000256" key="1">
    <source>
        <dbReference type="ARBA" id="ARBA00004496"/>
    </source>
</evidence>
<feature type="binding site" evidence="10">
    <location>
        <position position="127"/>
    </location>
    <ligand>
        <name>L-histidine</name>
        <dbReference type="ChEBI" id="CHEBI:57595"/>
    </ligand>
</feature>
<evidence type="ECO:0000256" key="5">
    <source>
        <dbReference type="ARBA" id="ARBA00022490"/>
    </source>
</evidence>
<evidence type="ECO:0000256" key="2">
    <source>
        <dbReference type="ARBA" id="ARBA00004667"/>
    </source>
</evidence>
<reference evidence="12 14" key="1">
    <citation type="submission" date="2014-04" db="EMBL/GenBank/DDBJ databases">
        <authorList>
            <person name="Bishop-Lilly K.A."/>
            <person name="Broomall S.M."/>
            <person name="Chain P.S."/>
            <person name="Chertkov O."/>
            <person name="Coyne S.R."/>
            <person name="Daligault H.E."/>
            <person name="Davenport K.W."/>
            <person name="Erkkila T."/>
            <person name="Frey K.G."/>
            <person name="Gibbons H.S."/>
            <person name="Gu W."/>
            <person name="Jaissle J."/>
            <person name="Johnson S.L."/>
            <person name="Koroleva G.I."/>
            <person name="Ladner J.T."/>
            <person name="Lo C.-C."/>
            <person name="Minogue T.D."/>
            <person name="Munk C."/>
            <person name="Palacios G.F."/>
            <person name="Redden C.L."/>
            <person name="Rosenzweig C.N."/>
            <person name="Scholz M.B."/>
            <person name="Teshima H."/>
            <person name="Xu Y."/>
        </authorList>
    </citation>
    <scope>NUCLEOTIDE SEQUENCE [LARGE SCALE GENOMIC DNA]</scope>
    <source>
        <strain evidence="12 14">BHP</strain>
    </source>
</reference>
<dbReference type="NCBIfam" id="NF008938">
    <property type="entry name" value="PRK12292.1-6"/>
    <property type="match status" value="1"/>
</dbReference>
<dbReference type="EMBL" id="QVOD01000002">
    <property type="protein sequence ID" value="RFT68272.1"/>
    <property type="molecule type" value="Genomic_DNA"/>
</dbReference>
<evidence type="ECO:0000259" key="11">
    <source>
        <dbReference type="PROSITE" id="PS50862"/>
    </source>
</evidence>
<proteinExistence type="inferred from homology"/>
<dbReference type="CDD" id="cd00773">
    <property type="entry name" value="HisRS-like_core"/>
    <property type="match status" value="1"/>
</dbReference>
<dbReference type="GO" id="GO:0005737">
    <property type="term" value="C:cytoplasm"/>
    <property type="evidence" value="ECO:0007669"/>
    <property type="project" value="UniProtKB-SubCell"/>
</dbReference>
<evidence type="ECO:0000313" key="14">
    <source>
        <dbReference type="Proteomes" id="UP000029389"/>
    </source>
</evidence>
<feature type="domain" description="Aminoacyl-transfer RNA synthetases class-II family profile" evidence="11">
    <location>
        <begin position="22"/>
        <end position="367"/>
    </location>
</feature>
<feature type="binding site" evidence="10">
    <location>
        <position position="123"/>
    </location>
    <ligand>
        <name>L-histidine</name>
        <dbReference type="ChEBI" id="CHEBI:57595"/>
    </ligand>
</feature>
<dbReference type="PANTHER" id="PTHR43707:SF6">
    <property type="entry name" value="ATP PHOSPHORIBOSYLTRANSFERASE REGULATORY SUBUNIT"/>
    <property type="match status" value="1"/>
</dbReference>
<dbReference type="RefSeq" id="WP_042982717.1">
    <property type="nucleotide sequence ID" value="NZ_JMQC01000008.1"/>
</dbReference>
<evidence type="ECO:0000256" key="3">
    <source>
        <dbReference type="ARBA" id="ARBA00005539"/>
    </source>
</evidence>
<evidence type="ECO:0000256" key="6">
    <source>
        <dbReference type="ARBA" id="ARBA00022605"/>
    </source>
</evidence>
<dbReference type="Pfam" id="PF13393">
    <property type="entry name" value="tRNA-synt_His"/>
    <property type="match status" value="1"/>
</dbReference>
<dbReference type="Proteomes" id="UP000029389">
    <property type="component" value="Unassembled WGS sequence"/>
</dbReference>
<evidence type="ECO:0000313" key="15">
    <source>
        <dbReference type="Proteomes" id="UP000264294"/>
    </source>
</evidence>
<dbReference type="AlphaFoldDB" id="A0A090Z9X4"/>
<dbReference type="InterPro" id="IPR041715">
    <property type="entry name" value="HisRS-like_core"/>
</dbReference>
<name>A0A090Z9X4_9BACI</name>
<evidence type="ECO:0000313" key="12">
    <source>
        <dbReference type="EMBL" id="KFN01101.1"/>
    </source>
</evidence>
<comment type="miscellaneous">
    <text evidence="9">This function is generally fulfilled by the C-terminal part of HisG, which is missing in some bacteria such as this one.</text>
</comment>